<evidence type="ECO:0000313" key="2">
    <source>
        <dbReference type="EMBL" id="RCI69981.1"/>
    </source>
</evidence>
<gene>
    <name evidence="2" type="ORF">DT376_37035</name>
</gene>
<dbReference type="EMBL" id="QORE01002532">
    <property type="protein sequence ID" value="RCI69981.1"/>
    <property type="molecule type" value="Genomic_DNA"/>
</dbReference>
<evidence type="ECO:0000313" key="3">
    <source>
        <dbReference type="Proteomes" id="UP000253594"/>
    </source>
</evidence>
<dbReference type="Pfam" id="PF17409">
    <property type="entry name" value="MoaF_C"/>
    <property type="match status" value="1"/>
</dbReference>
<name>A0A367LYC3_PSEAI</name>
<protein>
    <submittedName>
        <fullName evidence="2">Molybdenum cofactor biosynthesis protein F</fullName>
    </submittedName>
</protein>
<proteinExistence type="predicted"/>
<reference evidence="2 3" key="1">
    <citation type="submission" date="2018-07" db="EMBL/GenBank/DDBJ databases">
        <title>Mechanisms of high-level aminoglycoside resistance among Gram-negative pathogens in Brazil.</title>
        <authorList>
            <person name="Ballaben A.S."/>
            <person name="Darini A.L.C."/>
            <person name="Doi Y."/>
        </authorList>
    </citation>
    <scope>NUCLEOTIDE SEQUENCE [LARGE SCALE GENOMIC DNA]</scope>
    <source>
        <strain evidence="2 3">B2-305</strain>
    </source>
</reference>
<sequence length="44" mass="4845">LLIDLEAGRTDGKIFGYQDDDFATPVNFPVGALAQVLNQTRHDL</sequence>
<accession>A0A367LYC3</accession>
<dbReference type="AlphaFoldDB" id="A0A367LYC3"/>
<organism evidence="2 3">
    <name type="scientific">Pseudomonas aeruginosa</name>
    <dbReference type="NCBI Taxonomy" id="287"/>
    <lineage>
        <taxon>Bacteria</taxon>
        <taxon>Pseudomonadati</taxon>
        <taxon>Pseudomonadota</taxon>
        <taxon>Gammaproteobacteria</taxon>
        <taxon>Pseudomonadales</taxon>
        <taxon>Pseudomonadaceae</taxon>
        <taxon>Pseudomonas</taxon>
    </lineage>
</organism>
<dbReference type="Proteomes" id="UP000253594">
    <property type="component" value="Unassembled WGS sequence"/>
</dbReference>
<dbReference type="InterPro" id="IPR035348">
    <property type="entry name" value="MoaF_C"/>
</dbReference>
<evidence type="ECO:0000259" key="1">
    <source>
        <dbReference type="Pfam" id="PF17409"/>
    </source>
</evidence>
<feature type="non-terminal residue" evidence="2">
    <location>
        <position position="1"/>
    </location>
</feature>
<feature type="domain" description="MoaF C-terminal" evidence="1">
    <location>
        <begin position="2"/>
        <end position="40"/>
    </location>
</feature>
<comment type="caution">
    <text evidence="2">The sequence shown here is derived from an EMBL/GenBank/DDBJ whole genome shotgun (WGS) entry which is preliminary data.</text>
</comment>